<dbReference type="EMBL" id="JAMYWD010000008">
    <property type="protein sequence ID" value="KAJ4964064.1"/>
    <property type="molecule type" value="Genomic_DNA"/>
</dbReference>
<accession>A0A9Q0HDW1</accession>
<sequence length="182" mass="19603">MSDYLQQFKHVTDQLAASDSLVFDDDNVILYVVDGLPPLYRQFGSSIHIRACMATLSLAELHTLLICEEITLAEEGTHDLLTAFGATRPSKPHTGRGQSYFHNSSILAVMGPFQRQSPFSNDAGLLPSPNGAPIGATNYITPDIEALQIATLYAGTNSVQVGNGQGQAHGEDLYQVLVENGL</sequence>
<name>A0A9Q0HDW1_9MAGN</name>
<reference evidence="1" key="1">
    <citation type="journal article" date="2023" name="Plant J.">
        <title>The genome of the king protea, Protea cynaroides.</title>
        <authorList>
            <person name="Chang J."/>
            <person name="Duong T.A."/>
            <person name="Schoeman C."/>
            <person name="Ma X."/>
            <person name="Roodt D."/>
            <person name="Barker N."/>
            <person name="Li Z."/>
            <person name="Van de Peer Y."/>
            <person name="Mizrachi E."/>
        </authorList>
    </citation>
    <scope>NUCLEOTIDE SEQUENCE</scope>
    <source>
        <tissue evidence="1">Young leaves</tissue>
    </source>
</reference>
<evidence type="ECO:0000313" key="1">
    <source>
        <dbReference type="EMBL" id="KAJ4964064.1"/>
    </source>
</evidence>
<evidence type="ECO:0000313" key="2">
    <source>
        <dbReference type="Proteomes" id="UP001141806"/>
    </source>
</evidence>
<organism evidence="1 2">
    <name type="scientific">Protea cynaroides</name>
    <dbReference type="NCBI Taxonomy" id="273540"/>
    <lineage>
        <taxon>Eukaryota</taxon>
        <taxon>Viridiplantae</taxon>
        <taxon>Streptophyta</taxon>
        <taxon>Embryophyta</taxon>
        <taxon>Tracheophyta</taxon>
        <taxon>Spermatophyta</taxon>
        <taxon>Magnoliopsida</taxon>
        <taxon>Proteales</taxon>
        <taxon>Proteaceae</taxon>
        <taxon>Protea</taxon>
    </lineage>
</organism>
<comment type="caution">
    <text evidence="1">The sequence shown here is derived from an EMBL/GenBank/DDBJ whole genome shotgun (WGS) entry which is preliminary data.</text>
</comment>
<keyword evidence="2" id="KW-1185">Reference proteome</keyword>
<dbReference type="Proteomes" id="UP001141806">
    <property type="component" value="Unassembled WGS sequence"/>
</dbReference>
<dbReference type="AlphaFoldDB" id="A0A9Q0HDW1"/>
<dbReference type="PANTHER" id="PTHR47481">
    <property type="match status" value="1"/>
</dbReference>
<dbReference type="OrthoDB" id="1912561at2759"/>
<dbReference type="PANTHER" id="PTHR47481:SF28">
    <property type="entry name" value="RETROTRANSPOSON COPIA-LIKE N-TERMINAL DOMAIN-CONTAINING PROTEIN"/>
    <property type="match status" value="1"/>
</dbReference>
<proteinExistence type="predicted"/>
<gene>
    <name evidence="1" type="ORF">NE237_024003</name>
</gene>
<protein>
    <submittedName>
        <fullName evidence="1">Uncharacterized protein</fullName>
    </submittedName>
</protein>